<dbReference type="InterPro" id="IPR008984">
    <property type="entry name" value="SMAD_FHA_dom_sf"/>
</dbReference>
<feature type="compositionally biased region" description="Low complexity" evidence="1">
    <location>
        <begin position="124"/>
        <end position="144"/>
    </location>
</feature>
<name>A0A328C9M4_9DELT</name>
<dbReference type="Gene3D" id="2.60.200.20">
    <property type="match status" value="1"/>
</dbReference>
<keyword evidence="4" id="KW-1185">Reference proteome</keyword>
<sequence length="444" mass="46329">MTSFWLEFDHNGQTQNATFAGHSITVGRDRGSDFILDHPTVSRQHALIVDEGGGTYRLVVLSRGGLTAVDGQPVNGEVTLWDGAMLTLGKHSVRFRAPDSTTRPPRGAAAGPTAPVPAGGGFGQTPAAGGNFGHQGAAGSFGQQGAPGGFGQTPVGGGFGQTPAGGGFGQQGAPGGFGQTPAAGGGFGQHAAPGGFGSPVPNGSPEPGAKPASDDPAGIVSWDEIAASDAALADADEDVQASDYQRIQAASAKAGAAPGETNPVVVIGGVVIAVGMLAFTFLGGGDGGAASGPEKVNYSELPPVQLEVNCLDQTDCMRQAQESYRIATDLLDKKDVENRNLFDGYKRLLEVQAYMEKGGVTEFPAEMGEWTVLHEGSRAALDDYFRNFRASFHSAMQRDRYLEMAETLNKVEAFFPDSTSRENRWASDMELKMKAEGNYPRTMR</sequence>
<gene>
    <name evidence="3" type="ORF">DL240_00960</name>
</gene>
<accession>A0A328C9M4</accession>
<dbReference type="SUPFAM" id="SSF49879">
    <property type="entry name" value="SMAD/FHA domain"/>
    <property type="match status" value="1"/>
</dbReference>
<dbReference type="OrthoDB" id="151099at2"/>
<evidence type="ECO:0000259" key="2">
    <source>
        <dbReference type="PROSITE" id="PS50006"/>
    </source>
</evidence>
<comment type="caution">
    <text evidence="3">The sequence shown here is derived from an EMBL/GenBank/DDBJ whole genome shotgun (WGS) entry which is preliminary data.</text>
</comment>
<dbReference type="CDD" id="cd00060">
    <property type="entry name" value="FHA"/>
    <property type="match status" value="1"/>
</dbReference>
<dbReference type="InterPro" id="IPR000253">
    <property type="entry name" value="FHA_dom"/>
</dbReference>
<dbReference type="AlphaFoldDB" id="A0A328C9M4"/>
<feature type="region of interest" description="Disordered" evidence="1">
    <location>
        <begin position="95"/>
        <end position="217"/>
    </location>
</feature>
<evidence type="ECO:0000313" key="4">
    <source>
        <dbReference type="Proteomes" id="UP000249169"/>
    </source>
</evidence>
<organism evidence="3 4">
    <name type="scientific">Lujinxingia litoralis</name>
    <dbReference type="NCBI Taxonomy" id="2211119"/>
    <lineage>
        <taxon>Bacteria</taxon>
        <taxon>Deltaproteobacteria</taxon>
        <taxon>Bradymonadales</taxon>
        <taxon>Lujinxingiaceae</taxon>
        <taxon>Lujinxingia</taxon>
    </lineage>
</organism>
<dbReference type="Proteomes" id="UP000249169">
    <property type="component" value="Unassembled WGS sequence"/>
</dbReference>
<evidence type="ECO:0000256" key="1">
    <source>
        <dbReference type="SAM" id="MobiDB-lite"/>
    </source>
</evidence>
<feature type="domain" description="FHA" evidence="2">
    <location>
        <begin position="24"/>
        <end position="79"/>
    </location>
</feature>
<protein>
    <recommendedName>
        <fullName evidence="2">FHA domain-containing protein</fullName>
    </recommendedName>
</protein>
<proteinExistence type="predicted"/>
<dbReference type="EMBL" id="QHKO01000001">
    <property type="protein sequence ID" value="RAL24812.1"/>
    <property type="molecule type" value="Genomic_DNA"/>
</dbReference>
<dbReference type="SMART" id="SM00240">
    <property type="entry name" value="FHA"/>
    <property type="match status" value="1"/>
</dbReference>
<dbReference type="RefSeq" id="WP_111727984.1">
    <property type="nucleotide sequence ID" value="NZ_QHKO01000001.1"/>
</dbReference>
<dbReference type="PROSITE" id="PS50006">
    <property type="entry name" value="FHA_DOMAIN"/>
    <property type="match status" value="1"/>
</dbReference>
<reference evidence="3 4" key="1">
    <citation type="submission" date="2018-05" db="EMBL/GenBank/DDBJ databases">
        <title>Lujinxingia marina gen. nov. sp. nov., a new facultative anaerobic member of the class Deltaproteobacteria, and proposal of Lujinxingaceae fam. nov.</title>
        <authorList>
            <person name="Li C.-M."/>
        </authorList>
    </citation>
    <scope>NUCLEOTIDE SEQUENCE [LARGE SCALE GENOMIC DNA]</scope>
    <source>
        <strain evidence="3 4">B210</strain>
    </source>
</reference>
<evidence type="ECO:0000313" key="3">
    <source>
        <dbReference type="EMBL" id="RAL24812.1"/>
    </source>
</evidence>
<dbReference type="Pfam" id="PF00498">
    <property type="entry name" value="FHA"/>
    <property type="match status" value="1"/>
</dbReference>
<feature type="compositionally biased region" description="Low complexity" evidence="1">
    <location>
        <begin position="101"/>
        <end position="117"/>
    </location>
</feature>
<feature type="compositionally biased region" description="Gly residues" evidence="1">
    <location>
        <begin position="145"/>
        <end position="188"/>
    </location>
</feature>